<dbReference type="AlphaFoldDB" id="A0A803LX10"/>
<dbReference type="InterPro" id="IPR036691">
    <property type="entry name" value="Endo/exonu/phosph_ase_sf"/>
</dbReference>
<dbReference type="Proteomes" id="UP000596660">
    <property type="component" value="Unplaced"/>
</dbReference>
<organism evidence="2 3">
    <name type="scientific">Chenopodium quinoa</name>
    <name type="common">Quinoa</name>
    <dbReference type="NCBI Taxonomy" id="63459"/>
    <lineage>
        <taxon>Eukaryota</taxon>
        <taxon>Viridiplantae</taxon>
        <taxon>Streptophyta</taxon>
        <taxon>Embryophyta</taxon>
        <taxon>Tracheophyta</taxon>
        <taxon>Spermatophyta</taxon>
        <taxon>Magnoliopsida</taxon>
        <taxon>eudicotyledons</taxon>
        <taxon>Gunneridae</taxon>
        <taxon>Pentapetalae</taxon>
        <taxon>Caryophyllales</taxon>
        <taxon>Chenopodiaceae</taxon>
        <taxon>Chenopodioideae</taxon>
        <taxon>Atripliceae</taxon>
        <taxon>Chenopodium</taxon>
    </lineage>
</organism>
<dbReference type="PANTHER" id="PTHR33710">
    <property type="entry name" value="BNAC02G09200D PROTEIN"/>
    <property type="match status" value="1"/>
</dbReference>
<accession>A0A803LX10</accession>
<dbReference type="GO" id="GO:0003824">
    <property type="term" value="F:catalytic activity"/>
    <property type="evidence" value="ECO:0007669"/>
    <property type="project" value="InterPro"/>
</dbReference>
<feature type="domain" description="Endonuclease/exonuclease/phosphatase" evidence="1">
    <location>
        <begin position="122"/>
        <end position="327"/>
    </location>
</feature>
<evidence type="ECO:0000259" key="1">
    <source>
        <dbReference type="Pfam" id="PF03372"/>
    </source>
</evidence>
<protein>
    <recommendedName>
        <fullName evidence="1">Endonuclease/exonuclease/phosphatase domain-containing protein</fullName>
    </recommendedName>
</protein>
<keyword evidence="3" id="KW-1185">Reference proteome</keyword>
<dbReference type="PANTHER" id="PTHR33710:SF77">
    <property type="entry name" value="DNASE I-LIKE SUPERFAMILY PROTEIN"/>
    <property type="match status" value="1"/>
</dbReference>
<proteinExistence type="predicted"/>
<dbReference type="Pfam" id="PF03372">
    <property type="entry name" value="Exo_endo_phos"/>
    <property type="match status" value="1"/>
</dbReference>
<name>A0A803LX10_CHEQI</name>
<evidence type="ECO:0000313" key="3">
    <source>
        <dbReference type="Proteomes" id="UP000596660"/>
    </source>
</evidence>
<reference evidence="2" key="1">
    <citation type="journal article" date="2017" name="Nature">
        <title>The genome of Chenopodium quinoa.</title>
        <authorList>
            <person name="Jarvis D.E."/>
            <person name="Ho Y.S."/>
            <person name="Lightfoot D.J."/>
            <person name="Schmoeckel S.M."/>
            <person name="Li B."/>
            <person name="Borm T.J.A."/>
            <person name="Ohyanagi H."/>
            <person name="Mineta K."/>
            <person name="Michell C.T."/>
            <person name="Saber N."/>
            <person name="Kharbatia N.M."/>
            <person name="Rupper R.R."/>
            <person name="Sharp A.R."/>
            <person name="Dally N."/>
            <person name="Boughton B.A."/>
            <person name="Woo Y.H."/>
            <person name="Gao G."/>
            <person name="Schijlen E.G.W.M."/>
            <person name="Guo X."/>
            <person name="Momin A.A."/>
            <person name="Negrao S."/>
            <person name="Al-Babili S."/>
            <person name="Gehring C."/>
            <person name="Roessner U."/>
            <person name="Jung C."/>
            <person name="Murphy K."/>
            <person name="Arold S.T."/>
            <person name="Gojobori T."/>
            <person name="van der Linden C.G."/>
            <person name="van Loo E.N."/>
            <person name="Jellen E.N."/>
            <person name="Maughan P.J."/>
            <person name="Tester M."/>
        </authorList>
    </citation>
    <scope>NUCLEOTIDE SEQUENCE [LARGE SCALE GENOMIC DNA]</scope>
    <source>
        <strain evidence="2">cv. PI 614886</strain>
    </source>
</reference>
<evidence type="ECO:0000313" key="2">
    <source>
        <dbReference type="EnsemblPlants" id="AUR62020011-RA:cds"/>
    </source>
</evidence>
<dbReference type="EnsemblPlants" id="AUR62020011-RA">
    <property type="protein sequence ID" value="AUR62020011-RA:cds"/>
    <property type="gene ID" value="AUR62020011"/>
</dbReference>
<reference evidence="2" key="2">
    <citation type="submission" date="2021-03" db="UniProtKB">
        <authorList>
            <consortium name="EnsemblPlants"/>
        </authorList>
    </citation>
    <scope>IDENTIFICATION</scope>
</reference>
<dbReference type="OMA" id="QFANIHI"/>
<dbReference type="SUPFAM" id="SSF56219">
    <property type="entry name" value="DNase I-like"/>
    <property type="match status" value="1"/>
</dbReference>
<dbReference type="Gramene" id="AUR62020011-RA">
    <property type="protein sequence ID" value="AUR62020011-RA:cds"/>
    <property type="gene ID" value="AUR62020011"/>
</dbReference>
<dbReference type="InterPro" id="IPR005135">
    <property type="entry name" value="Endo/exonuclease/phosphatase"/>
</dbReference>
<sequence>MKEGLKLILSQQIVPSPSDYGTAFLPLEPPPKIPSTYLMQFANIHINLMETSSLLVALIPQKEVVGAALDFNYVPTGNLVPKIKLNALPLSMEDVWAMEKLHLWKDWVDIGAASKDFIPHAREVINTHHPEVLILLETKANNKCASDTFKRLGFDDHRTIQADGLKGGIWIMWKNPAVLIDFFTEPPHVVHALFKFSPSSEETLVTGIHAPSTTKEKNKLWNDLQDNAPPQDTPRLVIGDMNEITQQSEKVGGRPIANNQGRAYGEWVESDRLIDLNFNGPMFTWNNGQDGLNLIRERLDKALANAKWMESYPNTHVFHLPRTYSDHCPILVDSNPLKGRGNYPFRCKEAWL</sequence>
<dbReference type="Gene3D" id="3.60.10.10">
    <property type="entry name" value="Endonuclease/exonuclease/phosphatase"/>
    <property type="match status" value="1"/>
</dbReference>